<dbReference type="InterPro" id="IPR013325">
    <property type="entry name" value="RNA_pol_sigma_r2"/>
</dbReference>
<proteinExistence type="predicted"/>
<dbReference type="GO" id="GO:0006352">
    <property type="term" value="P:DNA-templated transcription initiation"/>
    <property type="evidence" value="ECO:0007669"/>
    <property type="project" value="InterPro"/>
</dbReference>
<protein>
    <submittedName>
        <fullName evidence="2">RNA polymerase subunit sigma</fullName>
    </submittedName>
</protein>
<dbReference type="Pfam" id="PF04542">
    <property type="entry name" value="Sigma70_r2"/>
    <property type="match status" value="1"/>
</dbReference>
<dbReference type="GO" id="GO:0003700">
    <property type="term" value="F:DNA-binding transcription factor activity"/>
    <property type="evidence" value="ECO:0007669"/>
    <property type="project" value="InterPro"/>
</dbReference>
<reference evidence="2" key="1">
    <citation type="submission" date="2020-10" db="EMBL/GenBank/DDBJ databases">
        <authorList>
            <person name="Gilroy R."/>
        </authorList>
    </citation>
    <scope>NUCLEOTIDE SEQUENCE</scope>
    <source>
        <strain evidence="2">517</strain>
    </source>
</reference>
<evidence type="ECO:0000313" key="3">
    <source>
        <dbReference type="Proteomes" id="UP000727857"/>
    </source>
</evidence>
<dbReference type="AlphaFoldDB" id="A0A940DHW0"/>
<dbReference type="InterPro" id="IPR007627">
    <property type="entry name" value="RNA_pol_sigma70_r2"/>
</dbReference>
<reference evidence="2" key="2">
    <citation type="journal article" date="2021" name="PeerJ">
        <title>Extensive microbial diversity within the chicken gut microbiome revealed by metagenomics and culture.</title>
        <authorList>
            <person name="Gilroy R."/>
            <person name="Ravi A."/>
            <person name="Getino M."/>
            <person name="Pursley I."/>
            <person name="Horton D.L."/>
            <person name="Alikhan N.F."/>
            <person name="Baker D."/>
            <person name="Gharbi K."/>
            <person name="Hall N."/>
            <person name="Watson M."/>
            <person name="Adriaenssens E.M."/>
            <person name="Foster-Nyarko E."/>
            <person name="Jarju S."/>
            <person name="Secka A."/>
            <person name="Antonio M."/>
            <person name="Oren A."/>
            <person name="Chaudhuri R.R."/>
            <person name="La Ragione R."/>
            <person name="Hildebrand F."/>
            <person name="Pallen M.J."/>
        </authorList>
    </citation>
    <scope>NUCLEOTIDE SEQUENCE</scope>
    <source>
        <strain evidence="2">517</strain>
    </source>
</reference>
<evidence type="ECO:0000313" key="2">
    <source>
        <dbReference type="EMBL" id="MBO8424432.1"/>
    </source>
</evidence>
<comment type="caution">
    <text evidence="2">The sequence shown here is derived from an EMBL/GenBank/DDBJ whole genome shotgun (WGS) entry which is preliminary data.</text>
</comment>
<dbReference type="SUPFAM" id="SSF88946">
    <property type="entry name" value="Sigma2 domain of RNA polymerase sigma factors"/>
    <property type="match status" value="1"/>
</dbReference>
<feature type="domain" description="RNA polymerase sigma-70 region 2" evidence="1">
    <location>
        <begin position="26"/>
        <end position="68"/>
    </location>
</feature>
<sequence length="69" mass="7608">MDKLVRKTNALIVKIAQGDKRALGSLYELTSGYLLSMARAYVRDRSLAEDVVSETYLKAVRGAGSFDPK</sequence>
<dbReference type="EMBL" id="JADINF010000137">
    <property type="protein sequence ID" value="MBO8424432.1"/>
    <property type="molecule type" value="Genomic_DNA"/>
</dbReference>
<feature type="non-terminal residue" evidence="2">
    <location>
        <position position="69"/>
    </location>
</feature>
<dbReference type="Gene3D" id="1.10.1740.10">
    <property type="match status" value="1"/>
</dbReference>
<dbReference type="Proteomes" id="UP000727857">
    <property type="component" value="Unassembled WGS sequence"/>
</dbReference>
<gene>
    <name evidence="2" type="ORF">IAB16_05390</name>
</gene>
<evidence type="ECO:0000259" key="1">
    <source>
        <dbReference type="Pfam" id="PF04542"/>
    </source>
</evidence>
<name>A0A940DHW0_9FIRM</name>
<accession>A0A940DHW0</accession>
<organism evidence="2 3">
    <name type="scientific">Candidatus Stercoripulliclostridium pullicola</name>
    <dbReference type="NCBI Taxonomy" id="2840953"/>
    <lineage>
        <taxon>Bacteria</taxon>
        <taxon>Bacillati</taxon>
        <taxon>Bacillota</taxon>
        <taxon>Clostridia</taxon>
        <taxon>Eubacteriales</taxon>
        <taxon>Candidatus Stercoripulliclostridium</taxon>
    </lineage>
</organism>